<organism evidence="1 2">
    <name type="scientific">Gibbsiella quercinecans</name>
    <dbReference type="NCBI Taxonomy" id="929813"/>
    <lineage>
        <taxon>Bacteria</taxon>
        <taxon>Pseudomonadati</taxon>
        <taxon>Pseudomonadota</taxon>
        <taxon>Gammaproteobacteria</taxon>
        <taxon>Enterobacterales</taxon>
        <taxon>Yersiniaceae</taxon>
        <taxon>Gibbsiella</taxon>
    </lineage>
</organism>
<dbReference type="KEGG" id="gqu:AWC35_14275"/>
<keyword evidence="2" id="KW-1185">Reference proteome</keyword>
<accession>A0A250B380</accession>
<dbReference type="OrthoDB" id="8482295at2"/>
<dbReference type="AlphaFoldDB" id="A0A250B380"/>
<dbReference type="RefSeq" id="WP_095847002.1">
    <property type="nucleotide sequence ID" value="NZ_CP014136.1"/>
</dbReference>
<dbReference type="Proteomes" id="UP000217182">
    <property type="component" value="Chromosome"/>
</dbReference>
<name>A0A250B380_9GAMM</name>
<reference evidence="1 2" key="1">
    <citation type="submission" date="2016-01" db="EMBL/GenBank/DDBJ databases">
        <authorList>
            <person name="Oliw E.H."/>
        </authorList>
    </citation>
    <scope>NUCLEOTIDE SEQUENCE [LARGE SCALE GENOMIC DNA]</scope>
    <source>
        <strain evidence="1 2">FRB97</strain>
    </source>
</reference>
<evidence type="ECO:0000313" key="1">
    <source>
        <dbReference type="EMBL" id="ATA20412.1"/>
    </source>
</evidence>
<protein>
    <submittedName>
        <fullName evidence="1">MchC protein</fullName>
    </submittedName>
</protein>
<evidence type="ECO:0000313" key="2">
    <source>
        <dbReference type="Proteomes" id="UP000217182"/>
    </source>
</evidence>
<gene>
    <name evidence="1" type="ORF">AWC35_14275</name>
</gene>
<proteinExistence type="predicted"/>
<sequence length="517" mass="57986">MNNNSSLSTLTENLVSFTARRVTSSLIWCLPELCNSEEVLSSCSYLTEPDGTGEAKVFMAERYGGSGIQRNGGGARCGYNGRYQVKGIGANPLVGEGSDWHHSNGALSASQAIYEALWGEVLSQVLPYGAVRTQAVLLTDNYIDIKFERSRGPAQRALLIREPVIRPAHFERAPYFLPQSRYASQLIDDAKRVGSVIHQLPSCLPIPSQGFSKEAALEPEHHCLEGLCELARRQARQIAFCRSRFLLLTTSPSNIAMDGRLLDFNGLSCLFPGNTRSGFEYQLKMTQLMKEPSILLQGLTDLCLYLGKYLFNPAFASYAQQQLESCFQFAFYETCSRSYLELFGIPEEFLSVDKIPEVLKPLAECFSVLINRHNSTQYSRNNNECNETSLGYIAAMLINYHQNKQLAGSTYVKGDIHFVRTLQAFSDAAHWLLDAGRLRGLNAPYVLKIMEEQARQRLQPRNCLEKINMLGKISDLIDAYRDDKPLLTEAFSTMKKELQVFTRMVFGNGQRYTTGRG</sequence>
<dbReference type="EMBL" id="CP014136">
    <property type="protein sequence ID" value="ATA20412.1"/>
    <property type="molecule type" value="Genomic_DNA"/>
</dbReference>